<protein>
    <submittedName>
        <fullName evidence="2">Uncharacterized protein</fullName>
    </submittedName>
</protein>
<dbReference type="Proteomes" id="UP000077164">
    <property type="component" value="Unassembled WGS sequence"/>
</dbReference>
<evidence type="ECO:0000313" key="3">
    <source>
        <dbReference type="Proteomes" id="UP000077164"/>
    </source>
</evidence>
<sequence>MNQIMIKTCLFLLLVTFSFVRASDGFDMLAGGKNFDFYEQSEKNVEENNLEIQKKILFLTTIQSHHTLEFAVFEKISIHSTDLFSIKEYALQNNTPPPKQG</sequence>
<gene>
    <name evidence="2" type="ORF">FBFR_05755</name>
</gene>
<feature type="chain" id="PRO_5007838031" evidence="1">
    <location>
        <begin position="23"/>
        <end position="101"/>
    </location>
</feature>
<dbReference type="OrthoDB" id="1367361at2"/>
<feature type="signal peptide" evidence="1">
    <location>
        <begin position="1"/>
        <end position="22"/>
    </location>
</feature>
<proteinExistence type="predicted"/>
<keyword evidence="3" id="KW-1185">Reference proteome</keyword>
<organism evidence="2 3">
    <name type="scientific">Flavobacterium fryxellicola</name>
    <dbReference type="NCBI Taxonomy" id="249352"/>
    <lineage>
        <taxon>Bacteria</taxon>
        <taxon>Pseudomonadati</taxon>
        <taxon>Bacteroidota</taxon>
        <taxon>Flavobacteriia</taxon>
        <taxon>Flavobacteriales</taxon>
        <taxon>Flavobacteriaceae</taxon>
        <taxon>Flavobacterium</taxon>
    </lineage>
</organism>
<comment type="caution">
    <text evidence="2">The sequence shown here is derived from an EMBL/GenBank/DDBJ whole genome shotgun (WGS) entry which is preliminary data.</text>
</comment>
<accession>A0A162P6P7</accession>
<evidence type="ECO:0000256" key="1">
    <source>
        <dbReference type="SAM" id="SignalP"/>
    </source>
</evidence>
<dbReference type="AlphaFoldDB" id="A0A162P6P7"/>
<reference evidence="2 3" key="1">
    <citation type="submission" date="2016-03" db="EMBL/GenBank/DDBJ databases">
        <title>Draft genome sequence of Flavobacterium fryxellicola DSM 16209.</title>
        <authorList>
            <person name="Shin S.-K."/>
            <person name="Yi H."/>
        </authorList>
    </citation>
    <scope>NUCLEOTIDE SEQUENCE [LARGE SCALE GENOMIC DNA]</scope>
    <source>
        <strain evidence="2 3">DSM 16209</strain>
    </source>
</reference>
<dbReference type="EMBL" id="LVJE01000010">
    <property type="protein sequence ID" value="OAB28960.1"/>
    <property type="molecule type" value="Genomic_DNA"/>
</dbReference>
<name>A0A162P6P7_9FLAO</name>
<evidence type="ECO:0000313" key="2">
    <source>
        <dbReference type="EMBL" id="OAB28960.1"/>
    </source>
</evidence>
<dbReference type="RefSeq" id="WP_066078098.1">
    <property type="nucleotide sequence ID" value="NZ_FRDK01000002.1"/>
</dbReference>
<keyword evidence="1" id="KW-0732">Signal</keyword>